<evidence type="ECO:0000256" key="3">
    <source>
        <dbReference type="PROSITE-ProRule" id="PRU00339"/>
    </source>
</evidence>
<dbReference type="PROSITE" id="PS50293">
    <property type="entry name" value="TPR_REGION"/>
    <property type="match status" value="1"/>
</dbReference>
<dbReference type="InterPro" id="IPR011990">
    <property type="entry name" value="TPR-like_helical_dom_sf"/>
</dbReference>
<sequence length="353" mass="40309">MPFLKKILALAPQKRQTGLTALSQKALDFKKRWDSDWIKANVQAATMVEQMMKSDDHGLIVVAKNGLQLQNTIRPNVVQANTDVSFLTLVNNEKAEKKKFGEYWLFVIKSNMIILDEVTIDGNVYAIDCETECQKGVNITTQFFIAKHAIVNQRLSQCISTIQWNTRLHHDIPVQIQILQDKAEQCSEIQEFDDAIAHLQIALRLSTETFGPNHPYVADSYHKIDYDKAISFYKKSLQIRLDIFGNNHVDVANSYYNLGLAYDEKGEYEEATECHEKELEINKNTFGNISKAVADSNANLALILEKRGESEAACKIYEKTWKIFSVVLGEWHEETMYAKQKVEILSILILSKN</sequence>
<dbReference type="Pfam" id="PF13424">
    <property type="entry name" value="TPR_12"/>
    <property type="match status" value="1"/>
</dbReference>
<dbReference type="OrthoDB" id="5086500at2759"/>
<keyword evidence="2 3" id="KW-0802">TPR repeat</keyword>
<keyword evidence="1" id="KW-0677">Repeat</keyword>
<dbReference type="PANTHER" id="PTHR45641">
    <property type="entry name" value="TETRATRICOPEPTIDE REPEAT PROTEIN (AFU_ORTHOLOGUE AFUA_6G03870)"/>
    <property type="match status" value="1"/>
</dbReference>
<proteinExistence type="predicted"/>
<dbReference type="PANTHER" id="PTHR45641:SF19">
    <property type="entry name" value="NEPHROCYSTIN-3"/>
    <property type="match status" value="1"/>
</dbReference>
<feature type="repeat" description="TPR" evidence="3">
    <location>
        <begin position="252"/>
        <end position="285"/>
    </location>
</feature>
<comment type="caution">
    <text evidence="4">The sequence shown here is derived from an EMBL/GenBank/DDBJ whole genome shotgun (WGS) entry which is preliminary data.</text>
</comment>
<name>X6NL42_RETFI</name>
<dbReference type="EMBL" id="ASPP01007881">
    <property type="protein sequence ID" value="ETO26414.1"/>
    <property type="molecule type" value="Genomic_DNA"/>
</dbReference>
<dbReference type="PROSITE" id="PS50005">
    <property type="entry name" value="TPR"/>
    <property type="match status" value="1"/>
</dbReference>
<accession>X6NL42</accession>
<evidence type="ECO:0000256" key="2">
    <source>
        <dbReference type="ARBA" id="ARBA00022803"/>
    </source>
</evidence>
<evidence type="ECO:0000313" key="4">
    <source>
        <dbReference type="EMBL" id="ETO26414.1"/>
    </source>
</evidence>
<dbReference type="Proteomes" id="UP000023152">
    <property type="component" value="Unassembled WGS sequence"/>
</dbReference>
<evidence type="ECO:0000313" key="5">
    <source>
        <dbReference type="Proteomes" id="UP000023152"/>
    </source>
</evidence>
<organism evidence="4 5">
    <name type="scientific">Reticulomyxa filosa</name>
    <dbReference type="NCBI Taxonomy" id="46433"/>
    <lineage>
        <taxon>Eukaryota</taxon>
        <taxon>Sar</taxon>
        <taxon>Rhizaria</taxon>
        <taxon>Retaria</taxon>
        <taxon>Foraminifera</taxon>
        <taxon>Monothalamids</taxon>
        <taxon>Reticulomyxidae</taxon>
        <taxon>Reticulomyxa</taxon>
    </lineage>
</organism>
<dbReference type="InterPro" id="IPR019734">
    <property type="entry name" value="TPR_rpt"/>
</dbReference>
<reference evidence="4 5" key="1">
    <citation type="journal article" date="2013" name="Curr. Biol.">
        <title>The Genome of the Foraminiferan Reticulomyxa filosa.</title>
        <authorList>
            <person name="Glockner G."/>
            <person name="Hulsmann N."/>
            <person name="Schleicher M."/>
            <person name="Noegel A.A."/>
            <person name="Eichinger L."/>
            <person name="Gallinger C."/>
            <person name="Pawlowski J."/>
            <person name="Sierra R."/>
            <person name="Euteneuer U."/>
            <person name="Pillet L."/>
            <person name="Moustafa A."/>
            <person name="Platzer M."/>
            <person name="Groth M."/>
            <person name="Szafranski K."/>
            <person name="Schliwa M."/>
        </authorList>
    </citation>
    <scope>NUCLEOTIDE SEQUENCE [LARGE SCALE GENOMIC DNA]</scope>
</reference>
<gene>
    <name evidence="4" type="ORF">RFI_10725</name>
</gene>
<dbReference type="SMART" id="SM00028">
    <property type="entry name" value="TPR"/>
    <property type="match status" value="3"/>
</dbReference>
<dbReference type="AlphaFoldDB" id="X6NL42"/>
<protein>
    <submittedName>
        <fullName evidence="4">Uncharacterized protein</fullName>
    </submittedName>
</protein>
<evidence type="ECO:0000256" key="1">
    <source>
        <dbReference type="ARBA" id="ARBA00022737"/>
    </source>
</evidence>
<dbReference type="SUPFAM" id="SSF48452">
    <property type="entry name" value="TPR-like"/>
    <property type="match status" value="1"/>
</dbReference>
<keyword evidence="5" id="KW-1185">Reference proteome</keyword>
<dbReference type="Gene3D" id="1.25.40.10">
    <property type="entry name" value="Tetratricopeptide repeat domain"/>
    <property type="match status" value="2"/>
</dbReference>